<keyword evidence="9" id="KW-0393">Immunoglobulin domain</keyword>
<dbReference type="SMART" id="SM00409">
    <property type="entry name" value="IG"/>
    <property type="match status" value="1"/>
</dbReference>
<dbReference type="Pfam" id="PF07679">
    <property type="entry name" value="I-set"/>
    <property type="match status" value="1"/>
</dbReference>
<dbReference type="InterPro" id="IPR013098">
    <property type="entry name" value="Ig_I-set"/>
</dbReference>
<evidence type="ECO:0000259" key="12">
    <source>
        <dbReference type="PROSITE" id="PS50835"/>
    </source>
</evidence>
<organism evidence="14 15">
    <name type="scientific">Halocaridina rubra</name>
    <name type="common">Hawaiian red shrimp</name>
    <dbReference type="NCBI Taxonomy" id="373956"/>
    <lineage>
        <taxon>Eukaryota</taxon>
        <taxon>Metazoa</taxon>
        <taxon>Ecdysozoa</taxon>
        <taxon>Arthropoda</taxon>
        <taxon>Crustacea</taxon>
        <taxon>Multicrustacea</taxon>
        <taxon>Malacostraca</taxon>
        <taxon>Eumalacostraca</taxon>
        <taxon>Eucarida</taxon>
        <taxon>Decapoda</taxon>
        <taxon>Pleocyemata</taxon>
        <taxon>Caridea</taxon>
        <taxon>Atyoidea</taxon>
        <taxon>Atyidae</taxon>
        <taxon>Halocaridina</taxon>
    </lineage>
</organism>
<dbReference type="Pfam" id="PF00041">
    <property type="entry name" value="fn3"/>
    <property type="match status" value="2"/>
</dbReference>
<dbReference type="GO" id="GO:0016020">
    <property type="term" value="C:membrane"/>
    <property type="evidence" value="ECO:0007669"/>
    <property type="project" value="UniProtKB-SubCell"/>
</dbReference>
<dbReference type="Pfam" id="PF25059">
    <property type="entry name" value="FN3_DSCAM-DSCAML_C"/>
    <property type="match status" value="1"/>
</dbReference>
<dbReference type="SMART" id="SM00408">
    <property type="entry name" value="IGc2"/>
    <property type="match status" value="1"/>
</dbReference>
<dbReference type="InterPro" id="IPR007110">
    <property type="entry name" value="Ig-like_dom"/>
</dbReference>
<evidence type="ECO:0000256" key="6">
    <source>
        <dbReference type="ARBA" id="ARBA00022989"/>
    </source>
</evidence>
<feature type="region of interest" description="Disordered" evidence="10">
    <location>
        <begin position="513"/>
        <end position="534"/>
    </location>
</feature>
<evidence type="ECO:0000256" key="1">
    <source>
        <dbReference type="ARBA" id="ARBA00004167"/>
    </source>
</evidence>
<evidence type="ECO:0000313" key="14">
    <source>
        <dbReference type="EMBL" id="KAK7069519.1"/>
    </source>
</evidence>
<keyword evidence="5" id="KW-0130">Cell adhesion</keyword>
<dbReference type="InterPro" id="IPR003599">
    <property type="entry name" value="Ig_sub"/>
</dbReference>
<dbReference type="GO" id="GO:0007155">
    <property type="term" value="P:cell adhesion"/>
    <property type="evidence" value="ECO:0007669"/>
    <property type="project" value="UniProtKB-KW"/>
</dbReference>
<dbReference type="SMART" id="SM00060">
    <property type="entry name" value="FN3"/>
    <property type="match status" value="3"/>
</dbReference>
<feature type="non-terminal residue" evidence="14">
    <location>
        <position position="741"/>
    </location>
</feature>
<dbReference type="InterPro" id="IPR013783">
    <property type="entry name" value="Ig-like_fold"/>
</dbReference>
<dbReference type="InterPro" id="IPR003598">
    <property type="entry name" value="Ig_sub2"/>
</dbReference>
<evidence type="ECO:0000256" key="5">
    <source>
        <dbReference type="ARBA" id="ARBA00022889"/>
    </source>
</evidence>
<dbReference type="EMBL" id="JAXCGZ010016208">
    <property type="protein sequence ID" value="KAK7069519.1"/>
    <property type="molecule type" value="Genomic_DNA"/>
</dbReference>
<feature type="compositionally biased region" description="Polar residues" evidence="10">
    <location>
        <begin position="524"/>
        <end position="534"/>
    </location>
</feature>
<feature type="domain" description="Fibronectin type-III" evidence="13">
    <location>
        <begin position="66"/>
        <end position="157"/>
    </location>
</feature>
<dbReference type="InterPro" id="IPR036179">
    <property type="entry name" value="Ig-like_dom_sf"/>
</dbReference>
<sequence length="741" mass="80581">MQKPIPSLQPGLPAGESRIVNGQSATIGDLERYTNYSVSVAASTKAGVGMSSKPVNCATEEDVPQAPRNIKVVVSSSQSVIVAWSSPGRFHGTLTKYILYTRTSARDPVRRILPPQTHWLEVTDLTQRNRYDFWVTASTRVGEGPSSPVVSATPSSTVSAGVYSVGGDVFVARGMDAVLACPHVGRPKPTLVWRRNNAPISDESSLRHLILSRYLLQPDGGLLIRECQRADSGNYSCVATNKHGSDHVFYTLTVMVPPAAVLLHSMGASPNQVTISWRPVDDGGAPIRKLTLTWRPDQGEWREITLPRHLTQYTLSDLTCGTEYHLYLTLHNKIGPGAASEVITVRTKGSRPTPPPQHRLITTNATAASFRLASWIDLQCPISQFIIKIRPVGHRDWQVGSGRLPGTQKEYVAAELTSSTPYEVTLSAYNPAGENAATYSFTTLGVTGDHIQEGLGSYGGGVLGTSIVAGPLPEEVFYDPAFIVPVVISCIALVSIIVAITLCLRKRPLNRHNGVPDGDVGSDPSANSVAENKSNMATREQYYATVRKPAPSPIHEVTTLEQIPASSVYEKKISSLLEYAEDIYPYATFQIQRQEETLSTHFQTFVYQDPRRATVETLPYRKNGSGNAGGDNRDGRGRGGGVGGGRNVDRDSDDYGRMKRCRLKYGGDSEDYDDSLNSDTDTDHAASSRTESSSHLDDSTTHHTPMSSRNHHHNLLYVASDASTVASPLSERKSLPSKSRS</sequence>
<keyword evidence="7 11" id="KW-0472">Membrane</keyword>
<protein>
    <recommendedName>
        <fullName evidence="16">Down syndrome cell adhesion molecule-like protein Dscam2</fullName>
    </recommendedName>
</protein>
<feature type="compositionally biased region" description="Basic and acidic residues" evidence="10">
    <location>
        <begin position="647"/>
        <end position="657"/>
    </location>
</feature>
<feature type="compositionally biased region" description="Basic and acidic residues" evidence="10">
    <location>
        <begin position="681"/>
        <end position="701"/>
    </location>
</feature>
<dbReference type="InterPro" id="IPR056754">
    <property type="entry name" value="DSCAM/DSCAML_C"/>
</dbReference>
<dbReference type="InterPro" id="IPR050964">
    <property type="entry name" value="Striated_Muscle_Regulatory"/>
</dbReference>
<dbReference type="CDD" id="cd00063">
    <property type="entry name" value="FN3"/>
    <property type="match status" value="4"/>
</dbReference>
<evidence type="ECO:0000256" key="3">
    <source>
        <dbReference type="ARBA" id="ARBA00022729"/>
    </source>
</evidence>
<reference evidence="14 15" key="1">
    <citation type="submission" date="2023-11" db="EMBL/GenBank/DDBJ databases">
        <title>Halocaridina rubra genome assembly.</title>
        <authorList>
            <person name="Smith C."/>
        </authorList>
    </citation>
    <scope>NUCLEOTIDE SEQUENCE [LARGE SCALE GENOMIC DNA]</scope>
    <source>
        <strain evidence="14">EP-1</strain>
        <tissue evidence="14">Whole</tissue>
    </source>
</reference>
<keyword evidence="6 11" id="KW-1133">Transmembrane helix</keyword>
<dbReference type="SUPFAM" id="SSF49265">
    <property type="entry name" value="Fibronectin type III"/>
    <property type="match status" value="2"/>
</dbReference>
<evidence type="ECO:0000256" key="11">
    <source>
        <dbReference type="SAM" id="Phobius"/>
    </source>
</evidence>
<keyword evidence="4" id="KW-0677">Repeat</keyword>
<feature type="transmembrane region" description="Helical" evidence="11">
    <location>
        <begin position="482"/>
        <end position="504"/>
    </location>
</feature>
<evidence type="ECO:0000256" key="10">
    <source>
        <dbReference type="SAM" id="MobiDB-lite"/>
    </source>
</evidence>
<keyword evidence="3" id="KW-0732">Signal</keyword>
<proteinExistence type="predicted"/>
<evidence type="ECO:0000256" key="7">
    <source>
        <dbReference type="ARBA" id="ARBA00023136"/>
    </source>
</evidence>
<feature type="domain" description="Ig-like" evidence="12">
    <location>
        <begin position="148"/>
        <end position="253"/>
    </location>
</feature>
<dbReference type="InterPro" id="IPR036116">
    <property type="entry name" value="FN3_sf"/>
</dbReference>
<dbReference type="GO" id="GO:0030154">
    <property type="term" value="P:cell differentiation"/>
    <property type="evidence" value="ECO:0007669"/>
    <property type="project" value="UniProtKB-ARBA"/>
</dbReference>
<feature type="domain" description="Fibronectin type-III" evidence="13">
    <location>
        <begin position="257"/>
        <end position="350"/>
    </location>
</feature>
<comment type="caution">
    <text evidence="14">The sequence shown here is derived from an EMBL/GenBank/DDBJ whole genome shotgun (WGS) entry which is preliminary data.</text>
</comment>
<feature type="region of interest" description="Disordered" evidence="10">
    <location>
        <begin position="616"/>
        <end position="741"/>
    </location>
</feature>
<dbReference type="Gene3D" id="2.60.40.10">
    <property type="entry name" value="Immunoglobulins"/>
    <property type="match status" value="5"/>
</dbReference>
<gene>
    <name evidence="14" type="ORF">SK128_017932</name>
</gene>
<dbReference type="PANTHER" id="PTHR13817:SF73">
    <property type="entry name" value="FIBRONECTIN TYPE-III DOMAIN-CONTAINING PROTEIN"/>
    <property type="match status" value="1"/>
</dbReference>
<dbReference type="FunFam" id="2.60.40.10:FF:000032">
    <property type="entry name" value="palladin isoform X1"/>
    <property type="match status" value="1"/>
</dbReference>
<evidence type="ECO:0008006" key="16">
    <source>
        <dbReference type="Google" id="ProtNLM"/>
    </source>
</evidence>
<keyword evidence="15" id="KW-1185">Reference proteome</keyword>
<accession>A0AAN9A011</accession>
<evidence type="ECO:0000256" key="4">
    <source>
        <dbReference type="ARBA" id="ARBA00022737"/>
    </source>
</evidence>
<dbReference type="PROSITE" id="PS50853">
    <property type="entry name" value="FN3"/>
    <property type="match status" value="4"/>
</dbReference>
<dbReference type="SUPFAM" id="SSF48726">
    <property type="entry name" value="Immunoglobulin"/>
    <property type="match status" value="1"/>
</dbReference>
<dbReference type="AlphaFoldDB" id="A0AAN9A011"/>
<keyword evidence="8" id="KW-1015">Disulfide bond</keyword>
<dbReference type="GO" id="GO:0009653">
    <property type="term" value="P:anatomical structure morphogenesis"/>
    <property type="evidence" value="ECO:0007669"/>
    <property type="project" value="UniProtKB-ARBA"/>
</dbReference>
<comment type="subcellular location">
    <subcellularLocation>
        <location evidence="1">Membrane</location>
        <topology evidence="1">Single-pass membrane protein</topology>
    </subcellularLocation>
</comment>
<dbReference type="PANTHER" id="PTHR13817">
    <property type="entry name" value="TITIN"/>
    <property type="match status" value="1"/>
</dbReference>
<dbReference type="Proteomes" id="UP001381693">
    <property type="component" value="Unassembled WGS sequence"/>
</dbReference>
<feature type="domain" description="Fibronectin type-III" evidence="13">
    <location>
        <begin position="354"/>
        <end position="450"/>
    </location>
</feature>
<evidence type="ECO:0000313" key="15">
    <source>
        <dbReference type="Proteomes" id="UP001381693"/>
    </source>
</evidence>
<keyword evidence="2 11" id="KW-0812">Transmembrane</keyword>
<evidence type="ECO:0000256" key="9">
    <source>
        <dbReference type="ARBA" id="ARBA00023319"/>
    </source>
</evidence>
<dbReference type="PROSITE" id="PS50835">
    <property type="entry name" value="IG_LIKE"/>
    <property type="match status" value="1"/>
</dbReference>
<evidence type="ECO:0000256" key="8">
    <source>
        <dbReference type="ARBA" id="ARBA00023157"/>
    </source>
</evidence>
<dbReference type="InterPro" id="IPR003961">
    <property type="entry name" value="FN3_dom"/>
</dbReference>
<evidence type="ECO:0000256" key="2">
    <source>
        <dbReference type="ARBA" id="ARBA00022692"/>
    </source>
</evidence>
<feature type="domain" description="Fibronectin type-III" evidence="13">
    <location>
        <begin position="1"/>
        <end position="62"/>
    </location>
</feature>
<evidence type="ECO:0000259" key="13">
    <source>
        <dbReference type="PROSITE" id="PS50853"/>
    </source>
</evidence>
<name>A0AAN9A011_HALRR</name>